<dbReference type="Proteomes" id="UP000631114">
    <property type="component" value="Unassembled WGS sequence"/>
</dbReference>
<dbReference type="AlphaFoldDB" id="A0A835H9X7"/>
<reference evidence="1 2" key="1">
    <citation type="submission" date="2020-10" db="EMBL/GenBank/DDBJ databases">
        <title>The Coptis chinensis genome and diversification of protoberbering-type alkaloids.</title>
        <authorList>
            <person name="Wang B."/>
            <person name="Shu S."/>
            <person name="Song C."/>
            <person name="Liu Y."/>
        </authorList>
    </citation>
    <scope>NUCLEOTIDE SEQUENCE [LARGE SCALE GENOMIC DNA]</scope>
    <source>
        <strain evidence="1">HL-2020</strain>
        <tissue evidence="1">Leaf</tissue>
    </source>
</reference>
<name>A0A835H9X7_9MAGN</name>
<keyword evidence="2" id="KW-1185">Reference proteome</keyword>
<accession>A0A835H9X7</accession>
<sequence>MDNFFRICFGSGDEGGKNDCPPHLPDPQLPRWLLCAMETNCLCPMRVTSSSGWLIETSNAEVELMKDVGEIIPSMFTQLVED</sequence>
<dbReference type="OrthoDB" id="444127at2759"/>
<dbReference type="EMBL" id="JADFTS010000008">
    <property type="protein sequence ID" value="KAF9593128.1"/>
    <property type="molecule type" value="Genomic_DNA"/>
</dbReference>
<organism evidence="1 2">
    <name type="scientific">Coptis chinensis</name>
    <dbReference type="NCBI Taxonomy" id="261450"/>
    <lineage>
        <taxon>Eukaryota</taxon>
        <taxon>Viridiplantae</taxon>
        <taxon>Streptophyta</taxon>
        <taxon>Embryophyta</taxon>
        <taxon>Tracheophyta</taxon>
        <taxon>Spermatophyta</taxon>
        <taxon>Magnoliopsida</taxon>
        <taxon>Ranunculales</taxon>
        <taxon>Ranunculaceae</taxon>
        <taxon>Coptidoideae</taxon>
        <taxon>Coptis</taxon>
    </lineage>
</organism>
<protein>
    <submittedName>
        <fullName evidence="1">Uncharacterized protein</fullName>
    </submittedName>
</protein>
<comment type="caution">
    <text evidence="1">The sequence shown here is derived from an EMBL/GenBank/DDBJ whole genome shotgun (WGS) entry which is preliminary data.</text>
</comment>
<proteinExistence type="predicted"/>
<evidence type="ECO:0000313" key="1">
    <source>
        <dbReference type="EMBL" id="KAF9593128.1"/>
    </source>
</evidence>
<evidence type="ECO:0000313" key="2">
    <source>
        <dbReference type="Proteomes" id="UP000631114"/>
    </source>
</evidence>
<gene>
    <name evidence="1" type="ORF">IFM89_020338</name>
</gene>